<comment type="similarity">
    <text evidence="3 8">Belongs to the class I fructose-bisphosphate aldolase family.</text>
</comment>
<dbReference type="Gene3D" id="3.20.20.70">
    <property type="entry name" value="Aldolase class I"/>
    <property type="match status" value="1"/>
</dbReference>
<dbReference type="InterPro" id="IPR029768">
    <property type="entry name" value="Aldolase_I_AS"/>
</dbReference>
<evidence type="ECO:0000256" key="1">
    <source>
        <dbReference type="ARBA" id="ARBA00000441"/>
    </source>
</evidence>
<evidence type="ECO:0000256" key="9">
    <source>
        <dbReference type="SAM" id="MobiDB-lite"/>
    </source>
</evidence>
<gene>
    <name evidence="10" type="ORF">TIFTF001_042252</name>
    <name evidence="11" type="ORF">TIFTF001_042255</name>
</gene>
<dbReference type="PANTHER" id="PTHR11627">
    <property type="entry name" value="FRUCTOSE-BISPHOSPHATE ALDOLASE"/>
    <property type="match status" value="1"/>
</dbReference>
<dbReference type="GO" id="GO:0006096">
    <property type="term" value="P:glycolytic process"/>
    <property type="evidence" value="ECO:0007669"/>
    <property type="project" value="UniProtKB-KW"/>
</dbReference>
<evidence type="ECO:0000313" key="10">
    <source>
        <dbReference type="EMBL" id="GMN35603.1"/>
    </source>
</evidence>
<dbReference type="EC" id="4.1.2.13" evidence="4 8"/>
<comment type="pathway">
    <text evidence="2">Carbohydrate degradation; glycolysis; D-glyceraldehyde 3-phosphate and glycerone phosphate from D-glucose: step 4/4.</text>
</comment>
<evidence type="ECO:0000256" key="4">
    <source>
        <dbReference type="ARBA" id="ARBA00013068"/>
    </source>
</evidence>
<dbReference type="InterPro" id="IPR000741">
    <property type="entry name" value="FBA_I"/>
</dbReference>
<keyword evidence="7" id="KW-0704">Schiff base</keyword>
<dbReference type="EMBL" id="BTGU01002223">
    <property type="protein sequence ID" value="GMN35603.1"/>
    <property type="molecule type" value="Genomic_DNA"/>
</dbReference>
<feature type="compositionally biased region" description="Gly residues" evidence="9">
    <location>
        <begin position="253"/>
        <end position="265"/>
    </location>
</feature>
<proteinExistence type="inferred from homology"/>
<sequence>MGGGRKKRKGELKFGGQCRPFTVETVTGRQAIRQTCDFNMASPVAVIWDKWLQHGTTRYCHFDKKAMCSQYYKAGAKWRAVLKIGPTEPLELSIQQNAQGLARYAIICLENGLVPIVELEVLTDGPHDINMCFLTVLETVTETVLAAVYKALNDHHVLLEGTLLKPNMVTPGSDSPKVAADDSGVHGDSTPPDSARDRVSIGRAERGGGDAEPQRDEQVGGVKAMDIVLLIRASPSAEHTQDMGWEEGKHSQGSGGILGQGQGQL</sequence>
<keyword evidence="6 8" id="KW-0456">Lyase</keyword>
<keyword evidence="12" id="KW-1185">Reference proteome</keyword>
<dbReference type="AlphaFoldDB" id="A0AA88CXJ2"/>
<evidence type="ECO:0000256" key="8">
    <source>
        <dbReference type="RuleBase" id="RU003994"/>
    </source>
</evidence>
<evidence type="ECO:0000256" key="7">
    <source>
        <dbReference type="ARBA" id="ARBA00023270"/>
    </source>
</evidence>
<dbReference type="SUPFAM" id="SSF51569">
    <property type="entry name" value="Aldolase"/>
    <property type="match status" value="1"/>
</dbReference>
<evidence type="ECO:0000256" key="3">
    <source>
        <dbReference type="ARBA" id="ARBA00010387"/>
    </source>
</evidence>
<keyword evidence="5 8" id="KW-0324">Glycolysis</keyword>
<dbReference type="Pfam" id="PF00274">
    <property type="entry name" value="Glycolytic"/>
    <property type="match status" value="1"/>
</dbReference>
<evidence type="ECO:0000256" key="5">
    <source>
        <dbReference type="ARBA" id="ARBA00023152"/>
    </source>
</evidence>
<protein>
    <recommendedName>
        <fullName evidence="4 8">Fructose-bisphosphate aldolase</fullName>
        <ecNumber evidence="4 8">4.1.2.13</ecNumber>
    </recommendedName>
</protein>
<feature type="region of interest" description="Disordered" evidence="9">
    <location>
        <begin position="165"/>
        <end position="219"/>
    </location>
</feature>
<evidence type="ECO:0000313" key="12">
    <source>
        <dbReference type="Proteomes" id="UP001187192"/>
    </source>
</evidence>
<accession>A0AA88CXJ2</accession>
<feature type="region of interest" description="Disordered" evidence="9">
    <location>
        <begin position="238"/>
        <end position="265"/>
    </location>
</feature>
<evidence type="ECO:0000256" key="6">
    <source>
        <dbReference type="ARBA" id="ARBA00023239"/>
    </source>
</evidence>
<organism evidence="11 12">
    <name type="scientific">Ficus carica</name>
    <name type="common">Common fig</name>
    <dbReference type="NCBI Taxonomy" id="3494"/>
    <lineage>
        <taxon>Eukaryota</taxon>
        <taxon>Viridiplantae</taxon>
        <taxon>Streptophyta</taxon>
        <taxon>Embryophyta</taxon>
        <taxon>Tracheophyta</taxon>
        <taxon>Spermatophyta</taxon>
        <taxon>Magnoliopsida</taxon>
        <taxon>eudicotyledons</taxon>
        <taxon>Gunneridae</taxon>
        <taxon>Pentapetalae</taxon>
        <taxon>rosids</taxon>
        <taxon>fabids</taxon>
        <taxon>Rosales</taxon>
        <taxon>Moraceae</taxon>
        <taxon>Ficeae</taxon>
        <taxon>Ficus</taxon>
    </lineage>
</organism>
<dbReference type="InterPro" id="IPR013785">
    <property type="entry name" value="Aldolase_TIM"/>
</dbReference>
<dbReference type="GO" id="GO:0004332">
    <property type="term" value="F:fructose-bisphosphate aldolase activity"/>
    <property type="evidence" value="ECO:0007669"/>
    <property type="project" value="UniProtKB-EC"/>
</dbReference>
<comment type="caution">
    <text evidence="11">The sequence shown here is derived from an EMBL/GenBank/DDBJ whole genome shotgun (WGS) entry which is preliminary data.</text>
</comment>
<evidence type="ECO:0000256" key="2">
    <source>
        <dbReference type="ARBA" id="ARBA00004714"/>
    </source>
</evidence>
<dbReference type="EMBL" id="BTGU01002224">
    <property type="protein sequence ID" value="GMN35620.1"/>
    <property type="molecule type" value="Genomic_DNA"/>
</dbReference>
<feature type="compositionally biased region" description="Basic and acidic residues" evidence="9">
    <location>
        <begin position="194"/>
        <end position="218"/>
    </location>
</feature>
<evidence type="ECO:0000313" key="11">
    <source>
        <dbReference type="EMBL" id="GMN35620.1"/>
    </source>
</evidence>
<reference evidence="11" key="1">
    <citation type="submission" date="2023-07" db="EMBL/GenBank/DDBJ databases">
        <title>draft genome sequence of fig (Ficus carica).</title>
        <authorList>
            <person name="Takahashi T."/>
            <person name="Nishimura K."/>
        </authorList>
    </citation>
    <scope>NUCLEOTIDE SEQUENCE</scope>
</reference>
<comment type="catalytic activity">
    <reaction evidence="1 8">
        <text>beta-D-fructose 1,6-bisphosphate = D-glyceraldehyde 3-phosphate + dihydroxyacetone phosphate</text>
        <dbReference type="Rhea" id="RHEA:14729"/>
        <dbReference type="ChEBI" id="CHEBI:32966"/>
        <dbReference type="ChEBI" id="CHEBI:57642"/>
        <dbReference type="ChEBI" id="CHEBI:59776"/>
        <dbReference type="EC" id="4.1.2.13"/>
    </reaction>
</comment>
<dbReference type="PROSITE" id="PS00158">
    <property type="entry name" value="ALDOLASE_CLASS_I"/>
    <property type="match status" value="1"/>
</dbReference>
<dbReference type="Proteomes" id="UP001187192">
    <property type="component" value="Unassembled WGS sequence"/>
</dbReference>
<name>A0AA88CXJ2_FICCA</name>